<comment type="similarity">
    <text evidence="1 4">Belongs to the glycosyl hydrolase 31 family.</text>
</comment>
<dbReference type="SUPFAM" id="SSF51445">
    <property type="entry name" value="(Trans)glycosidases"/>
    <property type="match status" value="1"/>
</dbReference>
<feature type="chain" id="PRO_5038710755" description="Glycoside hydrolase" evidence="5">
    <location>
        <begin position="27"/>
        <end position="997"/>
    </location>
</feature>
<evidence type="ECO:0000256" key="1">
    <source>
        <dbReference type="ARBA" id="ARBA00007806"/>
    </source>
</evidence>
<dbReference type="AlphaFoldDB" id="A0A917ZUY0"/>
<dbReference type="PROSITE" id="PS51318">
    <property type="entry name" value="TAT"/>
    <property type="match status" value="1"/>
</dbReference>
<dbReference type="GO" id="GO:0005975">
    <property type="term" value="P:carbohydrate metabolic process"/>
    <property type="evidence" value="ECO:0007669"/>
    <property type="project" value="InterPro"/>
</dbReference>
<dbReference type="Gene3D" id="3.20.20.80">
    <property type="entry name" value="Glycosidases"/>
    <property type="match status" value="1"/>
</dbReference>
<dbReference type="InterPro" id="IPR050985">
    <property type="entry name" value="Alpha-glycosidase_related"/>
</dbReference>
<dbReference type="InterPro" id="IPR006311">
    <property type="entry name" value="TAT_signal"/>
</dbReference>
<dbReference type="CDD" id="cd06592">
    <property type="entry name" value="GH31_NET37"/>
    <property type="match status" value="1"/>
</dbReference>
<feature type="domain" description="Glycoside hydrolase family 31 TIM barrel" evidence="6">
    <location>
        <begin position="294"/>
        <end position="437"/>
    </location>
</feature>
<gene>
    <name evidence="9" type="ORF">GCM10012280_56930</name>
</gene>
<feature type="domain" description="Glycosyl hydrolase family 31 C-terminal" evidence="8">
    <location>
        <begin position="600"/>
        <end position="679"/>
    </location>
</feature>
<protein>
    <recommendedName>
        <fullName evidence="11">Glycoside hydrolase</fullName>
    </recommendedName>
</protein>
<evidence type="ECO:0000256" key="2">
    <source>
        <dbReference type="ARBA" id="ARBA00022801"/>
    </source>
</evidence>
<dbReference type="Pfam" id="PF10633">
    <property type="entry name" value="NPCBM_assoc"/>
    <property type="match status" value="1"/>
</dbReference>
<evidence type="ECO:0008006" key="11">
    <source>
        <dbReference type="Google" id="ProtNLM"/>
    </source>
</evidence>
<dbReference type="SUPFAM" id="SSF49899">
    <property type="entry name" value="Concanavalin A-like lectins/glucanases"/>
    <property type="match status" value="1"/>
</dbReference>
<reference evidence="9" key="2">
    <citation type="submission" date="2020-09" db="EMBL/GenBank/DDBJ databases">
        <authorList>
            <person name="Sun Q."/>
            <person name="Zhou Y."/>
        </authorList>
    </citation>
    <scope>NUCLEOTIDE SEQUENCE</scope>
    <source>
        <strain evidence="9">CGMCC 4.7201</strain>
    </source>
</reference>
<dbReference type="Pfam" id="PF21365">
    <property type="entry name" value="Glyco_hydro_31_3rd"/>
    <property type="match status" value="1"/>
</dbReference>
<dbReference type="InterPro" id="IPR017853">
    <property type="entry name" value="GH"/>
</dbReference>
<dbReference type="InterPro" id="IPR048395">
    <property type="entry name" value="Glyco_hydro_31_C"/>
</dbReference>
<reference evidence="9" key="1">
    <citation type="journal article" date="2014" name="Int. J. Syst. Evol. Microbiol.">
        <title>Complete genome sequence of Corynebacterium casei LMG S-19264T (=DSM 44701T), isolated from a smear-ripened cheese.</title>
        <authorList>
            <consortium name="US DOE Joint Genome Institute (JGI-PGF)"/>
            <person name="Walter F."/>
            <person name="Albersmeier A."/>
            <person name="Kalinowski J."/>
            <person name="Ruckert C."/>
        </authorList>
    </citation>
    <scope>NUCLEOTIDE SEQUENCE</scope>
    <source>
        <strain evidence="9">CGMCC 4.7201</strain>
    </source>
</reference>
<organism evidence="9 10">
    <name type="scientific">Wenjunlia tyrosinilytica</name>
    <dbReference type="NCBI Taxonomy" id="1544741"/>
    <lineage>
        <taxon>Bacteria</taxon>
        <taxon>Bacillati</taxon>
        <taxon>Actinomycetota</taxon>
        <taxon>Actinomycetes</taxon>
        <taxon>Kitasatosporales</taxon>
        <taxon>Streptomycetaceae</taxon>
        <taxon>Wenjunlia</taxon>
    </lineage>
</organism>
<evidence type="ECO:0000313" key="10">
    <source>
        <dbReference type="Proteomes" id="UP000641932"/>
    </source>
</evidence>
<dbReference type="PANTHER" id="PTHR43053">
    <property type="entry name" value="GLYCOSIDASE FAMILY 31"/>
    <property type="match status" value="1"/>
</dbReference>
<dbReference type="InterPro" id="IPR013780">
    <property type="entry name" value="Glyco_hydro_b"/>
</dbReference>
<comment type="caution">
    <text evidence="9">The sequence shown here is derived from an EMBL/GenBank/DDBJ whole genome shotgun (WGS) entry which is preliminary data.</text>
</comment>
<dbReference type="InterPro" id="IPR018905">
    <property type="entry name" value="A-galactase_NEW3"/>
</dbReference>
<feature type="signal peptide" evidence="5">
    <location>
        <begin position="1"/>
        <end position="26"/>
    </location>
</feature>
<keyword evidence="3 4" id="KW-0326">Glycosidase</keyword>
<dbReference type="EMBL" id="BMMS01000030">
    <property type="protein sequence ID" value="GGO96738.1"/>
    <property type="molecule type" value="Genomic_DNA"/>
</dbReference>
<dbReference type="Gene3D" id="2.60.40.1180">
    <property type="entry name" value="Golgi alpha-mannosidase II"/>
    <property type="match status" value="1"/>
</dbReference>
<dbReference type="InterPro" id="IPR013320">
    <property type="entry name" value="ConA-like_dom_sf"/>
</dbReference>
<dbReference type="Proteomes" id="UP000641932">
    <property type="component" value="Unassembled WGS sequence"/>
</dbReference>
<accession>A0A917ZUY0</accession>
<evidence type="ECO:0000313" key="9">
    <source>
        <dbReference type="EMBL" id="GGO96738.1"/>
    </source>
</evidence>
<proteinExistence type="inferred from homology"/>
<name>A0A917ZUY0_9ACTN</name>
<evidence type="ECO:0000256" key="3">
    <source>
        <dbReference type="ARBA" id="ARBA00023295"/>
    </source>
</evidence>
<feature type="domain" description="Alpha-galactosidase NEW3" evidence="7">
    <location>
        <begin position="716"/>
        <end position="790"/>
    </location>
</feature>
<dbReference type="GO" id="GO:0004553">
    <property type="term" value="F:hydrolase activity, hydrolyzing O-glycosyl compounds"/>
    <property type="evidence" value="ECO:0007669"/>
    <property type="project" value="InterPro"/>
</dbReference>
<dbReference type="SUPFAM" id="SSF51011">
    <property type="entry name" value="Glycosyl hydrolase domain"/>
    <property type="match status" value="1"/>
</dbReference>
<evidence type="ECO:0000259" key="8">
    <source>
        <dbReference type="Pfam" id="PF21365"/>
    </source>
</evidence>
<evidence type="ECO:0000256" key="4">
    <source>
        <dbReference type="RuleBase" id="RU361185"/>
    </source>
</evidence>
<keyword evidence="2 4" id="KW-0378">Hydrolase</keyword>
<sequence>MHPHTPRRVRLLAAALALALVPTVSAVLTPSAQADSADGIKVTRRGDGVAVSVPATKEAPGYTVDVATDKLALTTSRDGKPLLGTAVGDTGGLRFRSGGSWQHAAKVTDWSWKKGVLNLTADTTLDGATVIAHLTPKADRYQLNWDVEGGSPDRLGLAYDLSSAGHWYGHGEALTPQGGPGTDQPWPLDSGEVKDEAFGPSSYHMVDPFWYTSSATGLRVDTGRTMDVSINGHKDGLGRFTVESADTYKATVFVESTPLEVYRDYVGVVGKPGKSDATYEQYAKPLWNSWAQFYTNVDQDKLLDYATDLHKNGVDGHTIQLDDKWESGYGNLTFDKKTFPDPKGMSAKIHKMGFDFGIWVTLWINLDSDNYQYAVDHGYLLKDAKDTSKPCKVTWWNGDAGIIDLANPDAKAWYVGNLKKLMSDNEIDGLKFDTRFFDDACAPHSGHQAADYQRLGAQLADEFDLQGSGIRVHWGETGHRAGFVTRQVDKGTNWESLRASVTQNLAISTIGYPFVESDMIGGSGSHPAPSKGVLVRWAQSASLMPLMYSSTSPVDTNDVTTGQKVVYDQETIDLYQKAIKAHERLAPYIWDQVQHTVATGDPIMRPLFFDYPKDRKSYTVGDEWMLGPAVLAAPNLTDKASRTVYLPAGAWYDVNHGTVIHGPTTLTGYGAQLGVTPAFVNLKAKGAGKAVRALERHDVPAAGIVISPDSPSTGSGTPFKVTTTAANWGDRPILGVKAALKVPDGWTAEATTAATARRLKNGAALTTDWTVTPAEQARWGSHDITAEVTYDYGKEVSDTVQAQVKAVPGSVKAPYRTTATTDAKYGQAGDQIAIWAGGRDLSGGQDEKGAVYLDDVAGPKATVQAEVASQEGITPAGKAGIAVANDLTAPEKGGYAVLVMTNKYGLEFMTDSNGDGRLDTWAGGGATYHPAHLRLTRDGATYTAYASKDGRTWTKVGTAEVPSASGTGDAGMVASAVNLFYPGETMEADFRDFEVTS</sequence>
<keyword evidence="5" id="KW-0732">Signal</keyword>
<keyword evidence="10" id="KW-1185">Reference proteome</keyword>
<feature type="domain" description="Glycoside hydrolase family 31 TIM barrel" evidence="6">
    <location>
        <begin position="489"/>
        <end position="591"/>
    </location>
</feature>
<evidence type="ECO:0000259" key="6">
    <source>
        <dbReference type="Pfam" id="PF01055"/>
    </source>
</evidence>
<dbReference type="Gene3D" id="2.60.120.200">
    <property type="match status" value="1"/>
</dbReference>
<dbReference type="PANTHER" id="PTHR43053:SF4">
    <property type="entry name" value="MYOGENESIS-REGULATING GLYCOSIDASE"/>
    <property type="match status" value="1"/>
</dbReference>
<evidence type="ECO:0000259" key="7">
    <source>
        <dbReference type="Pfam" id="PF10633"/>
    </source>
</evidence>
<evidence type="ECO:0000256" key="5">
    <source>
        <dbReference type="SAM" id="SignalP"/>
    </source>
</evidence>
<dbReference type="RefSeq" id="WP_189134693.1">
    <property type="nucleotide sequence ID" value="NZ_BMMS01000030.1"/>
</dbReference>
<dbReference type="Pfam" id="PF01055">
    <property type="entry name" value="Glyco_hydro_31_2nd"/>
    <property type="match status" value="2"/>
</dbReference>
<dbReference type="InterPro" id="IPR000322">
    <property type="entry name" value="Glyco_hydro_31_TIM"/>
</dbReference>